<proteinExistence type="predicted"/>
<dbReference type="AlphaFoldDB" id="A0A3M7RAG6"/>
<reference evidence="1 2" key="1">
    <citation type="journal article" date="2018" name="Sci. Rep.">
        <title>Genomic signatures of local adaptation to the degree of environmental predictability in rotifers.</title>
        <authorList>
            <person name="Franch-Gras L."/>
            <person name="Hahn C."/>
            <person name="Garcia-Roger E.M."/>
            <person name="Carmona M.J."/>
            <person name="Serra M."/>
            <person name="Gomez A."/>
        </authorList>
    </citation>
    <scope>NUCLEOTIDE SEQUENCE [LARGE SCALE GENOMIC DNA]</scope>
    <source>
        <strain evidence="1">HYR1</strain>
    </source>
</reference>
<accession>A0A3M7RAG6</accession>
<protein>
    <submittedName>
        <fullName evidence="1">Uncharacterized protein</fullName>
    </submittedName>
</protein>
<keyword evidence="2" id="KW-1185">Reference proteome</keyword>
<dbReference type="EMBL" id="REGN01003850">
    <property type="protein sequence ID" value="RNA20459.1"/>
    <property type="molecule type" value="Genomic_DNA"/>
</dbReference>
<dbReference type="Proteomes" id="UP000276133">
    <property type="component" value="Unassembled WGS sequence"/>
</dbReference>
<evidence type="ECO:0000313" key="1">
    <source>
        <dbReference type="EMBL" id="RNA20459.1"/>
    </source>
</evidence>
<evidence type="ECO:0000313" key="2">
    <source>
        <dbReference type="Proteomes" id="UP000276133"/>
    </source>
</evidence>
<gene>
    <name evidence="1" type="ORF">BpHYR1_037573</name>
</gene>
<name>A0A3M7RAG6_BRAPC</name>
<organism evidence="1 2">
    <name type="scientific">Brachionus plicatilis</name>
    <name type="common">Marine rotifer</name>
    <name type="synonym">Brachionus muelleri</name>
    <dbReference type="NCBI Taxonomy" id="10195"/>
    <lineage>
        <taxon>Eukaryota</taxon>
        <taxon>Metazoa</taxon>
        <taxon>Spiralia</taxon>
        <taxon>Gnathifera</taxon>
        <taxon>Rotifera</taxon>
        <taxon>Eurotatoria</taxon>
        <taxon>Monogononta</taxon>
        <taxon>Pseudotrocha</taxon>
        <taxon>Ploima</taxon>
        <taxon>Brachionidae</taxon>
        <taxon>Brachionus</taxon>
    </lineage>
</organism>
<sequence>MKKRPTRVTLFCRPTYASHECLRKPIAKLLMLKFQPIWFEIFKKEPNELYAFALEKTIFLLIFVLLQKNY</sequence>
<comment type="caution">
    <text evidence="1">The sequence shown here is derived from an EMBL/GenBank/DDBJ whole genome shotgun (WGS) entry which is preliminary data.</text>
</comment>